<reference evidence="1 2" key="1">
    <citation type="submission" date="2020-08" db="EMBL/GenBank/DDBJ databases">
        <title>Genomic Encyclopedia of Type Strains, Phase IV (KMG-IV): sequencing the most valuable type-strain genomes for metagenomic binning, comparative biology and taxonomic classification.</title>
        <authorList>
            <person name="Goeker M."/>
        </authorList>
    </citation>
    <scope>NUCLEOTIDE SEQUENCE [LARGE SCALE GENOMIC DNA]</scope>
    <source>
        <strain evidence="1 2">DSM 100021</strain>
    </source>
</reference>
<gene>
    <name evidence="1" type="ORF">GGQ71_000654</name>
</gene>
<comment type="caution">
    <text evidence="1">The sequence shown here is derived from an EMBL/GenBank/DDBJ whole genome shotgun (WGS) entry which is preliminary data.</text>
</comment>
<proteinExistence type="predicted"/>
<dbReference type="EMBL" id="JACIED010000001">
    <property type="protein sequence ID" value="MBB4006418.1"/>
    <property type="molecule type" value="Genomic_DNA"/>
</dbReference>
<dbReference type="Proteomes" id="UP000544107">
    <property type="component" value="Unassembled WGS sequence"/>
</dbReference>
<organism evidence="1 2">
    <name type="scientific">Allorhizobium taibaishanense</name>
    <dbReference type="NCBI Taxonomy" id="887144"/>
    <lineage>
        <taxon>Bacteria</taxon>
        <taxon>Pseudomonadati</taxon>
        <taxon>Pseudomonadota</taxon>
        <taxon>Alphaproteobacteria</taxon>
        <taxon>Hyphomicrobiales</taxon>
        <taxon>Rhizobiaceae</taxon>
        <taxon>Rhizobium/Agrobacterium group</taxon>
        <taxon>Allorhizobium</taxon>
    </lineage>
</organism>
<evidence type="ECO:0000313" key="2">
    <source>
        <dbReference type="Proteomes" id="UP000544107"/>
    </source>
</evidence>
<protein>
    <submittedName>
        <fullName evidence="1">Uncharacterized protein</fullName>
    </submittedName>
</protein>
<dbReference type="AlphaFoldDB" id="A0A7W6HK40"/>
<evidence type="ECO:0000313" key="1">
    <source>
        <dbReference type="EMBL" id="MBB4006418.1"/>
    </source>
</evidence>
<name>A0A7W6HK40_9HYPH</name>
<sequence>MTDQILRIGLKTLRDFQADALLFQGLLEDGPHRTGYQS</sequence>
<accession>A0A7W6HK40</accession>